<feature type="region of interest" description="Disordered" evidence="1">
    <location>
        <begin position="30"/>
        <end position="62"/>
    </location>
</feature>
<dbReference type="AlphaFoldDB" id="A0A225DEZ9"/>
<dbReference type="OrthoDB" id="215904at2"/>
<dbReference type="RefSeq" id="WP_088256110.1">
    <property type="nucleotide sequence ID" value="NZ_NIDE01000008.1"/>
</dbReference>
<comment type="caution">
    <text evidence="2">The sequence shown here is derived from an EMBL/GenBank/DDBJ whole genome shotgun (WGS) entry which is preliminary data.</text>
</comment>
<accession>A0A225DEZ9</accession>
<gene>
    <name evidence="2" type="ORF">FRUB_05050</name>
</gene>
<evidence type="ECO:0000256" key="1">
    <source>
        <dbReference type="SAM" id="MobiDB-lite"/>
    </source>
</evidence>
<organism evidence="2 3">
    <name type="scientific">Fimbriiglobus ruber</name>
    <dbReference type="NCBI Taxonomy" id="1908690"/>
    <lineage>
        <taxon>Bacteria</taxon>
        <taxon>Pseudomonadati</taxon>
        <taxon>Planctomycetota</taxon>
        <taxon>Planctomycetia</taxon>
        <taxon>Gemmatales</taxon>
        <taxon>Gemmataceae</taxon>
        <taxon>Fimbriiglobus</taxon>
    </lineage>
</organism>
<reference evidence="3" key="1">
    <citation type="submission" date="2017-06" db="EMBL/GenBank/DDBJ databases">
        <title>Genome analysis of Fimbriiglobus ruber SP5, the first member of the order Planctomycetales with confirmed chitinolytic capability.</title>
        <authorList>
            <person name="Ravin N.V."/>
            <person name="Rakitin A.L."/>
            <person name="Ivanova A.A."/>
            <person name="Beletsky A.V."/>
            <person name="Kulichevskaya I.S."/>
            <person name="Mardanov A.V."/>
            <person name="Dedysh S.N."/>
        </authorList>
    </citation>
    <scope>NUCLEOTIDE SEQUENCE [LARGE SCALE GENOMIC DNA]</scope>
    <source>
        <strain evidence="3">SP5</strain>
    </source>
</reference>
<evidence type="ECO:0000313" key="2">
    <source>
        <dbReference type="EMBL" id="OWK40131.1"/>
    </source>
</evidence>
<dbReference type="Proteomes" id="UP000214646">
    <property type="component" value="Unassembled WGS sequence"/>
</dbReference>
<keyword evidence="3" id="KW-1185">Reference proteome</keyword>
<protein>
    <submittedName>
        <fullName evidence="2">Uncharacterized protein</fullName>
    </submittedName>
</protein>
<sequence>MDVLTAVEGTGDEAVELVVGEGLRGEARWSARGVSHTHPFDRIEPGKPHRPPPPPDDWHPVPPAFLTALHECGRTAGREAGGSH</sequence>
<feature type="compositionally biased region" description="Basic and acidic residues" evidence="1">
    <location>
        <begin position="38"/>
        <end position="47"/>
    </location>
</feature>
<name>A0A225DEZ9_9BACT</name>
<dbReference type="EMBL" id="NIDE01000008">
    <property type="protein sequence ID" value="OWK40131.1"/>
    <property type="molecule type" value="Genomic_DNA"/>
</dbReference>
<proteinExistence type="predicted"/>
<evidence type="ECO:0000313" key="3">
    <source>
        <dbReference type="Proteomes" id="UP000214646"/>
    </source>
</evidence>
<feature type="compositionally biased region" description="Pro residues" evidence="1">
    <location>
        <begin position="51"/>
        <end position="62"/>
    </location>
</feature>